<dbReference type="KEGG" id="alq:C7Y71_009485"/>
<dbReference type="InterPro" id="IPR014017">
    <property type="entry name" value="DNA_helicase_UvrD-like_C"/>
</dbReference>
<dbReference type="PROSITE" id="PS51217">
    <property type="entry name" value="UVRD_HELICASE_CTER"/>
    <property type="match status" value="1"/>
</dbReference>
<dbReference type="CDD" id="cd18807">
    <property type="entry name" value="SF1_C_UvrD"/>
    <property type="match status" value="1"/>
</dbReference>
<evidence type="ECO:0000256" key="4">
    <source>
        <dbReference type="ARBA" id="ARBA00022806"/>
    </source>
</evidence>
<dbReference type="GO" id="GO:0000725">
    <property type="term" value="P:recombinational repair"/>
    <property type="evidence" value="ECO:0007669"/>
    <property type="project" value="TreeGrafter"/>
</dbReference>
<dbReference type="Proteomes" id="UP000249375">
    <property type="component" value="Chromosome"/>
</dbReference>
<dbReference type="OrthoDB" id="9810135at2"/>
<proteinExistence type="inferred from homology"/>
<gene>
    <name evidence="15" type="ORF">C7Y71_009485</name>
</gene>
<keyword evidence="7" id="KW-0413">Isomerase</keyword>
<evidence type="ECO:0000256" key="12">
    <source>
        <dbReference type="PROSITE-ProRule" id="PRU00560"/>
    </source>
</evidence>
<evidence type="ECO:0000259" key="13">
    <source>
        <dbReference type="PROSITE" id="PS51198"/>
    </source>
</evidence>
<keyword evidence="2 12" id="KW-0547">Nucleotide-binding</keyword>
<evidence type="ECO:0000313" key="16">
    <source>
        <dbReference type="Proteomes" id="UP000249375"/>
    </source>
</evidence>
<comment type="catalytic activity">
    <reaction evidence="8">
        <text>Couples ATP hydrolysis with the unwinding of duplex DNA by translocating in the 3'-5' direction.</text>
        <dbReference type="EC" id="5.6.2.4"/>
    </reaction>
</comment>
<organism evidence="15 16">
    <name type="scientific">Pseudoprevotella muciniphila</name>
    <dbReference type="NCBI Taxonomy" id="2133944"/>
    <lineage>
        <taxon>Bacteria</taxon>
        <taxon>Pseudomonadati</taxon>
        <taxon>Bacteroidota</taxon>
        <taxon>Bacteroidia</taxon>
        <taxon>Bacteroidales</taxon>
        <taxon>Prevotellaceae</taxon>
        <taxon>Pseudoprevotella</taxon>
    </lineage>
</organism>
<evidence type="ECO:0000259" key="14">
    <source>
        <dbReference type="PROSITE" id="PS51217"/>
    </source>
</evidence>
<dbReference type="Gene3D" id="3.40.50.300">
    <property type="entry name" value="P-loop containing nucleotide triphosphate hydrolases"/>
    <property type="match status" value="2"/>
</dbReference>
<dbReference type="InterPro" id="IPR000212">
    <property type="entry name" value="DNA_helicase_UvrD/REP"/>
</dbReference>
<evidence type="ECO:0000256" key="5">
    <source>
        <dbReference type="ARBA" id="ARBA00022840"/>
    </source>
</evidence>
<dbReference type="PANTHER" id="PTHR11070:SF2">
    <property type="entry name" value="ATP-DEPENDENT DNA HELICASE SRS2"/>
    <property type="match status" value="1"/>
</dbReference>
<dbReference type="SUPFAM" id="SSF52540">
    <property type="entry name" value="P-loop containing nucleoside triphosphate hydrolases"/>
    <property type="match status" value="1"/>
</dbReference>
<dbReference type="EMBL" id="CP033459">
    <property type="protein sequence ID" value="QFQ13218.1"/>
    <property type="molecule type" value="Genomic_DNA"/>
</dbReference>
<name>A0A5P8E8E7_9BACT</name>
<comment type="similarity">
    <text evidence="1">Belongs to the helicase family. UvrD subfamily.</text>
</comment>
<feature type="domain" description="UvrD-like helicase ATP-binding" evidence="13">
    <location>
        <begin position="4"/>
        <end position="278"/>
    </location>
</feature>
<dbReference type="GO" id="GO:0043138">
    <property type="term" value="F:3'-5' DNA helicase activity"/>
    <property type="evidence" value="ECO:0007669"/>
    <property type="project" value="UniProtKB-EC"/>
</dbReference>
<evidence type="ECO:0000256" key="9">
    <source>
        <dbReference type="ARBA" id="ARBA00034808"/>
    </source>
</evidence>
<evidence type="ECO:0000256" key="6">
    <source>
        <dbReference type="ARBA" id="ARBA00023125"/>
    </source>
</evidence>
<dbReference type="GO" id="GO:0016887">
    <property type="term" value="F:ATP hydrolysis activity"/>
    <property type="evidence" value="ECO:0007669"/>
    <property type="project" value="RHEA"/>
</dbReference>
<dbReference type="InterPro" id="IPR013986">
    <property type="entry name" value="DExx_box_DNA_helicase_dom_sf"/>
</dbReference>
<evidence type="ECO:0000256" key="2">
    <source>
        <dbReference type="ARBA" id="ARBA00022741"/>
    </source>
</evidence>
<dbReference type="Gene3D" id="1.10.10.160">
    <property type="match status" value="1"/>
</dbReference>
<dbReference type="GO" id="GO:0005829">
    <property type="term" value="C:cytosol"/>
    <property type="evidence" value="ECO:0007669"/>
    <property type="project" value="TreeGrafter"/>
</dbReference>
<evidence type="ECO:0000256" key="3">
    <source>
        <dbReference type="ARBA" id="ARBA00022801"/>
    </source>
</evidence>
<evidence type="ECO:0000313" key="15">
    <source>
        <dbReference type="EMBL" id="QFQ13218.1"/>
    </source>
</evidence>
<dbReference type="GO" id="GO:0033202">
    <property type="term" value="C:DNA helicase complex"/>
    <property type="evidence" value="ECO:0007669"/>
    <property type="project" value="TreeGrafter"/>
</dbReference>
<feature type="domain" description="UvrD-like helicase C-terminal" evidence="14">
    <location>
        <begin position="279"/>
        <end position="547"/>
    </location>
</feature>
<dbReference type="Pfam" id="PF00580">
    <property type="entry name" value="UvrD-helicase"/>
    <property type="match status" value="1"/>
</dbReference>
<protein>
    <recommendedName>
        <fullName evidence="9">DNA 3'-5' helicase</fullName>
        <ecNumber evidence="9">5.6.2.4</ecNumber>
    </recommendedName>
    <alternativeName>
        <fullName evidence="10">DNA 3'-5' helicase II</fullName>
    </alternativeName>
</protein>
<dbReference type="PANTHER" id="PTHR11070">
    <property type="entry name" value="UVRD / RECB / PCRA DNA HELICASE FAMILY MEMBER"/>
    <property type="match status" value="1"/>
</dbReference>
<reference evidence="15 16" key="1">
    <citation type="submission" date="2018-11" db="EMBL/GenBank/DDBJ databases">
        <authorList>
            <person name="Na S.W."/>
            <person name="Baik M."/>
        </authorList>
    </citation>
    <scope>NUCLEOTIDE SEQUENCE [LARGE SCALE GENOMIC DNA]</scope>
    <source>
        <strain evidence="15 16">E39</strain>
    </source>
</reference>
<dbReference type="GO" id="GO:0005524">
    <property type="term" value="F:ATP binding"/>
    <property type="evidence" value="ECO:0007669"/>
    <property type="project" value="UniProtKB-UniRule"/>
</dbReference>
<evidence type="ECO:0000256" key="1">
    <source>
        <dbReference type="ARBA" id="ARBA00009922"/>
    </source>
</evidence>
<dbReference type="InterPro" id="IPR014016">
    <property type="entry name" value="UvrD-like_ATP-bd"/>
</dbReference>
<evidence type="ECO:0000256" key="10">
    <source>
        <dbReference type="ARBA" id="ARBA00034923"/>
    </source>
</evidence>
<sequence length="702" mass="80299">MELSSLNKQQLEAVCATEGRIRVVAGAGSGKTRALAYRYAYLVNELGISPANILCLTFTNKAAQEMRQRIAKLVPEGNFNDFICTIHAFCVKVLRKEIYRVGYPKSFVVLDEEDAKALAKEVLEDVNEDRTETTVQNFLNEIAQRKADQTYVGQYMLPDSPLVSSVSDNFVRYLEKQKRGFALDFNDIIAFAIYILDRFASAREYWQKELNYIMVDEAQDCSGSDWYIADLLSKRHNNLFIVGDPDQAIYEWRGAKPDLFVSFKSDRDIILNQNYRSTPEILDAANSIIANNKNRIPKDLFTRRPLSTKVVHFHAKNEKEEAEYVARKIVEMAGQGSSLSDFAILFRAAYLSRGLEQELMKCKLDYTMWGGVRFFDRKEIKDVLSYLQLIEFGNDLAFERVVNVPSRKLGKAFLSELRKRASVDGSSLYDTLKRHINDKPLNRPGAHEFVALIENCRSYKMAVGITGLMTYLLDESGLMRLVREDEDEDRLENVEELLQSIMAYEEENKEDDVTLQNYLQDVALYTNLDRKSVGPRIRLMTIHQSKGLEFPHVFITGLNEGIFPSARTVRERRVSGLEEERRLMYVAATRAEKTLILTESEGFNMATKTNKYPSRFIAEIKKGCLVTEGTMDETLWEGTRELMRSLMPEEWTEQALKKGDKVVHKVFGGGTVAAVNLQQDAYEVHFENGDIRNIRGKFLSLC</sequence>
<evidence type="ECO:0000256" key="8">
    <source>
        <dbReference type="ARBA" id="ARBA00034617"/>
    </source>
</evidence>
<dbReference type="Gene3D" id="1.10.486.10">
    <property type="entry name" value="PCRA, domain 4"/>
    <property type="match status" value="1"/>
</dbReference>
<dbReference type="GO" id="GO:0003677">
    <property type="term" value="F:DNA binding"/>
    <property type="evidence" value="ECO:0007669"/>
    <property type="project" value="UniProtKB-KW"/>
</dbReference>
<accession>A0A5P8E8E7</accession>
<dbReference type="CDD" id="cd17932">
    <property type="entry name" value="DEXQc_UvrD"/>
    <property type="match status" value="1"/>
</dbReference>
<keyword evidence="5 12" id="KW-0067">ATP-binding</keyword>
<dbReference type="PROSITE" id="PS51198">
    <property type="entry name" value="UVRD_HELICASE_ATP_BIND"/>
    <property type="match status" value="1"/>
</dbReference>
<feature type="binding site" evidence="12">
    <location>
        <begin position="25"/>
        <end position="32"/>
    </location>
    <ligand>
        <name>ATP</name>
        <dbReference type="ChEBI" id="CHEBI:30616"/>
    </ligand>
</feature>
<keyword evidence="4 12" id="KW-0347">Helicase</keyword>
<evidence type="ECO:0000256" key="7">
    <source>
        <dbReference type="ARBA" id="ARBA00023235"/>
    </source>
</evidence>
<keyword evidence="3 12" id="KW-0378">Hydrolase</keyword>
<keyword evidence="16" id="KW-1185">Reference proteome</keyword>
<dbReference type="AlphaFoldDB" id="A0A5P8E8E7"/>
<dbReference type="InterPro" id="IPR027417">
    <property type="entry name" value="P-loop_NTPase"/>
</dbReference>
<evidence type="ECO:0000256" key="11">
    <source>
        <dbReference type="ARBA" id="ARBA00048988"/>
    </source>
</evidence>
<keyword evidence="6" id="KW-0238">DNA-binding</keyword>
<dbReference type="EC" id="5.6.2.4" evidence="9"/>
<comment type="catalytic activity">
    <reaction evidence="11">
        <text>ATP + H2O = ADP + phosphate + H(+)</text>
        <dbReference type="Rhea" id="RHEA:13065"/>
        <dbReference type="ChEBI" id="CHEBI:15377"/>
        <dbReference type="ChEBI" id="CHEBI:15378"/>
        <dbReference type="ChEBI" id="CHEBI:30616"/>
        <dbReference type="ChEBI" id="CHEBI:43474"/>
        <dbReference type="ChEBI" id="CHEBI:456216"/>
        <dbReference type="EC" id="5.6.2.4"/>
    </reaction>
</comment>
<dbReference type="Pfam" id="PF13361">
    <property type="entry name" value="UvrD_C"/>
    <property type="match status" value="1"/>
</dbReference>